<proteinExistence type="predicted"/>
<comment type="caution">
    <text evidence="2">The sequence shown here is derived from an EMBL/GenBank/DDBJ whole genome shotgun (WGS) entry which is preliminary data.</text>
</comment>
<feature type="transmembrane region" description="Helical" evidence="1">
    <location>
        <begin position="89"/>
        <end position="111"/>
    </location>
</feature>
<dbReference type="EMBL" id="JACJJG010000077">
    <property type="protein sequence ID" value="MBM6674405.1"/>
    <property type="molecule type" value="Genomic_DNA"/>
</dbReference>
<keyword evidence="1" id="KW-0812">Transmembrane</keyword>
<reference evidence="2" key="2">
    <citation type="journal article" date="2021" name="Sci. Rep.">
        <title>The distribution of antibiotic resistance genes in chicken gut microbiota commensals.</title>
        <authorList>
            <person name="Juricova H."/>
            <person name="Matiasovicova J."/>
            <person name="Kubasova T."/>
            <person name="Cejkova D."/>
            <person name="Rychlik I."/>
        </authorList>
    </citation>
    <scope>NUCLEOTIDE SEQUENCE</scope>
    <source>
        <strain evidence="2">An824</strain>
    </source>
</reference>
<sequence length="271" mass="31777">MELPIDDNNEKQFQYISSLLRGKGEPFYLPDGTPLYPNILNVNMPFETMRIFAERYNNGEILCPYKYENYINDKDLQATINGLQMDSDAFWLLAIFCFDFACSVCINGFTIKDSARRTIEKFINLTPEDEDSVMKLTIKTDKGKMEIEDSHAIACILKWVKHAYEQNEDAIRGWTAEEAKDIFNLKEESNSVLIWYFARLMREFFELNPQFEGKRKKGETVSLNKNLLISKLIYYAHLSTNENFKFDAESLKGFLKQYKNKQIITHSDIYY</sequence>
<accession>A0A938WUR2</accession>
<dbReference type="RefSeq" id="WP_205105564.1">
    <property type="nucleotide sequence ID" value="NZ_JACJJG010000077.1"/>
</dbReference>
<reference evidence="2" key="1">
    <citation type="submission" date="2020-08" db="EMBL/GenBank/DDBJ databases">
        <authorList>
            <person name="Cejkova D."/>
            <person name="Kubasova T."/>
            <person name="Jahodarova E."/>
            <person name="Rychlik I."/>
        </authorList>
    </citation>
    <scope>NUCLEOTIDE SEQUENCE</scope>
    <source>
        <strain evidence="2">An824</strain>
    </source>
</reference>
<evidence type="ECO:0000256" key="1">
    <source>
        <dbReference type="SAM" id="Phobius"/>
    </source>
</evidence>
<dbReference type="AlphaFoldDB" id="A0A938WUR2"/>
<keyword evidence="1" id="KW-0472">Membrane</keyword>
<gene>
    <name evidence="2" type="ORF">H6A34_11040</name>
</gene>
<keyword evidence="3" id="KW-1185">Reference proteome</keyword>
<dbReference type="Proteomes" id="UP000706891">
    <property type="component" value="Unassembled WGS sequence"/>
</dbReference>
<name>A0A938WUR2_9BACT</name>
<keyword evidence="1" id="KW-1133">Transmembrane helix</keyword>
<evidence type="ECO:0000313" key="2">
    <source>
        <dbReference type="EMBL" id="MBM6674405.1"/>
    </source>
</evidence>
<protein>
    <submittedName>
        <fullName evidence="2">Uncharacterized protein</fullName>
    </submittedName>
</protein>
<evidence type="ECO:0000313" key="3">
    <source>
        <dbReference type="Proteomes" id="UP000706891"/>
    </source>
</evidence>
<organism evidence="2 3">
    <name type="scientific">Marseilla massiliensis</name>
    <dbReference type="NCBI Taxonomy" id="1841864"/>
    <lineage>
        <taxon>Bacteria</taxon>
        <taxon>Pseudomonadati</taxon>
        <taxon>Bacteroidota</taxon>
        <taxon>Bacteroidia</taxon>
        <taxon>Bacteroidales</taxon>
        <taxon>Prevotellaceae</taxon>
        <taxon>Marseilla</taxon>
    </lineage>
</organism>